<sequence length="102" mass="11318">MMRQVGPASHPLVEKINEKHIDRILQLSDQSEARAFEETTQSRWFTLTYVVIAACVFIFPTAFLVGMNADLYMEIIKLLVVFLGGLGGGFGIKTISNRNKGG</sequence>
<evidence type="ECO:0000256" key="1">
    <source>
        <dbReference type="SAM" id="Phobius"/>
    </source>
</evidence>
<keyword evidence="1" id="KW-0812">Transmembrane</keyword>
<evidence type="ECO:0000313" key="3">
    <source>
        <dbReference type="EMBL" id="VFK47579.1"/>
    </source>
</evidence>
<evidence type="ECO:0000313" key="2">
    <source>
        <dbReference type="EMBL" id="VFK41511.1"/>
    </source>
</evidence>
<feature type="transmembrane region" description="Helical" evidence="1">
    <location>
        <begin position="71"/>
        <end position="92"/>
    </location>
</feature>
<reference evidence="2" key="1">
    <citation type="submission" date="2019-02" db="EMBL/GenBank/DDBJ databases">
        <authorList>
            <person name="Gruber-Vodicka R. H."/>
            <person name="Seah K. B. B."/>
        </authorList>
    </citation>
    <scope>NUCLEOTIDE SEQUENCE</scope>
    <source>
        <strain evidence="3">BECK_S1320</strain>
        <strain evidence="2">BECK_S1321</strain>
    </source>
</reference>
<dbReference type="EMBL" id="CAADFR010000093">
    <property type="protein sequence ID" value="VFK41511.1"/>
    <property type="molecule type" value="Genomic_DNA"/>
</dbReference>
<gene>
    <name evidence="3" type="ORF">BECKSD772E_GA0070983_10989</name>
    <name evidence="2" type="ORF">BECKSD772F_GA0070984_10939</name>
</gene>
<accession>A0A450YJ25</accession>
<proteinExistence type="predicted"/>
<feature type="transmembrane region" description="Helical" evidence="1">
    <location>
        <begin position="44"/>
        <end position="65"/>
    </location>
</feature>
<keyword evidence="1" id="KW-1133">Transmembrane helix</keyword>
<name>A0A450YJ25_9GAMM</name>
<organism evidence="2">
    <name type="scientific">Candidatus Kentrum sp. SD</name>
    <dbReference type="NCBI Taxonomy" id="2126332"/>
    <lineage>
        <taxon>Bacteria</taxon>
        <taxon>Pseudomonadati</taxon>
        <taxon>Pseudomonadota</taxon>
        <taxon>Gammaproteobacteria</taxon>
        <taxon>Candidatus Kentrum</taxon>
    </lineage>
</organism>
<dbReference type="EMBL" id="CAADFU010000098">
    <property type="protein sequence ID" value="VFK47579.1"/>
    <property type="molecule type" value="Genomic_DNA"/>
</dbReference>
<dbReference type="AlphaFoldDB" id="A0A450YJ25"/>
<protein>
    <submittedName>
        <fullName evidence="2">Uncharacterized protein</fullName>
    </submittedName>
</protein>
<keyword evidence="1" id="KW-0472">Membrane</keyword>